<organism evidence="1 2">
    <name type="scientific">Cloeon dipterum</name>
    <dbReference type="NCBI Taxonomy" id="197152"/>
    <lineage>
        <taxon>Eukaryota</taxon>
        <taxon>Metazoa</taxon>
        <taxon>Ecdysozoa</taxon>
        <taxon>Arthropoda</taxon>
        <taxon>Hexapoda</taxon>
        <taxon>Insecta</taxon>
        <taxon>Pterygota</taxon>
        <taxon>Palaeoptera</taxon>
        <taxon>Ephemeroptera</taxon>
        <taxon>Pisciforma</taxon>
        <taxon>Baetidae</taxon>
        <taxon>Cloeon</taxon>
    </lineage>
</organism>
<dbReference type="Proteomes" id="UP000494165">
    <property type="component" value="Unassembled WGS sequence"/>
</dbReference>
<dbReference type="OrthoDB" id="206796at2759"/>
<dbReference type="AlphaFoldDB" id="A0A8S1CND0"/>
<evidence type="ECO:0008006" key="3">
    <source>
        <dbReference type="Google" id="ProtNLM"/>
    </source>
</evidence>
<dbReference type="InterPro" id="IPR018616">
    <property type="entry name" value="GUCD1"/>
</dbReference>
<reference evidence="1 2" key="1">
    <citation type="submission" date="2020-04" db="EMBL/GenBank/DDBJ databases">
        <authorList>
            <person name="Alioto T."/>
            <person name="Alioto T."/>
            <person name="Gomez Garrido J."/>
        </authorList>
    </citation>
    <scope>NUCLEOTIDE SEQUENCE [LARGE SCALE GENOMIC DNA]</scope>
</reference>
<keyword evidence="2" id="KW-1185">Reference proteome</keyword>
<dbReference type="PANTHER" id="PTHR31400">
    <property type="entry name" value="GUANYLYL CYCLASE DOMAIN CONTAINING PROTEIN 1 GUCD1"/>
    <property type="match status" value="1"/>
</dbReference>
<accession>A0A8S1CND0</accession>
<dbReference type="PANTHER" id="PTHR31400:SF1">
    <property type="entry name" value="PROTEIN GUCD1"/>
    <property type="match status" value="1"/>
</dbReference>
<gene>
    <name evidence="1" type="ORF">CLODIP_2_CD13391</name>
</gene>
<proteinExistence type="predicted"/>
<sequence>MDTFSSKFKLSSGGTIRLKHQRQKFNWDCGLTCIMMILPPDKKKHFIDNFKQICAQEGFNKSTWTIDLAYLMKKFELDHLFCTVTLGIQPAYGSQPFYAKVIQTDESRVMQRFTSAKTNGVNVEKRSLTIEELLHHLEKHGPIIILTNGNLLQCEICKINKLSTELRACLPWSPSYSGHYIALCGYDLTRQLVFYHNPSYSDRVCAITFGDLDDARFSYGTDEDTLLIYNSHTHFVPGASPFGSNNSIVTSD</sequence>
<protein>
    <recommendedName>
        <fullName evidence="3">Protein GUCD1</fullName>
    </recommendedName>
</protein>
<dbReference type="EMBL" id="CADEPI010000027">
    <property type="protein sequence ID" value="CAB3366883.1"/>
    <property type="molecule type" value="Genomic_DNA"/>
</dbReference>
<dbReference type="Pfam" id="PF09778">
    <property type="entry name" value="Guanylate_cyc_2"/>
    <property type="match status" value="1"/>
</dbReference>
<name>A0A8S1CND0_9INSE</name>
<comment type="caution">
    <text evidence="1">The sequence shown here is derived from an EMBL/GenBank/DDBJ whole genome shotgun (WGS) entry which is preliminary data.</text>
</comment>
<evidence type="ECO:0000313" key="1">
    <source>
        <dbReference type="EMBL" id="CAB3366883.1"/>
    </source>
</evidence>
<evidence type="ECO:0000313" key="2">
    <source>
        <dbReference type="Proteomes" id="UP000494165"/>
    </source>
</evidence>